<dbReference type="Gene3D" id="2.50.20.20">
    <property type="match status" value="1"/>
</dbReference>
<dbReference type="Gene3D" id="1.10.510.10">
    <property type="entry name" value="Transferase(Phosphotransferase) domain 1"/>
    <property type="match status" value="1"/>
</dbReference>
<feature type="domain" description="Protein kinase" evidence="6">
    <location>
        <begin position="30"/>
        <end position="278"/>
    </location>
</feature>
<dbReference type="Proteomes" id="UP000240542">
    <property type="component" value="Unassembled WGS sequence"/>
</dbReference>
<dbReference type="GO" id="GO:0004674">
    <property type="term" value="F:protein serine/threonine kinase activity"/>
    <property type="evidence" value="ECO:0007669"/>
    <property type="project" value="UniProtKB-KW"/>
</dbReference>
<dbReference type="SUPFAM" id="SSF56112">
    <property type="entry name" value="Protein kinase-like (PK-like)"/>
    <property type="match status" value="1"/>
</dbReference>
<keyword evidence="8" id="KW-1185">Reference proteome</keyword>
<dbReference type="InterPro" id="IPR000719">
    <property type="entry name" value="Prot_kinase_dom"/>
</dbReference>
<dbReference type="InterPro" id="IPR017441">
    <property type="entry name" value="Protein_kinase_ATP_BS"/>
</dbReference>
<evidence type="ECO:0000256" key="3">
    <source>
        <dbReference type="ARBA" id="ARBA00022777"/>
    </source>
</evidence>
<dbReference type="InterPro" id="IPR011009">
    <property type="entry name" value="Kinase-like_dom_sf"/>
</dbReference>
<keyword evidence="3 7" id="KW-0418">Kinase</keyword>
<gene>
    <name evidence="7" type="ORF">CLV63_117168</name>
</gene>
<dbReference type="SMART" id="SM00220">
    <property type="entry name" value="S_TKc"/>
    <property type="match status" value="1"/>
</dbReference>
<dbReference type="AlphaFoldDB" id="A0A2P8D6Z1"/>
<dbReference type="SUPFAM" id="SSF89392">
    <property type="entry name" value="Prokaryotic lipoproteins and lipoprotein localization factors"/>
    <property type="match status" value="1"/>
</dbReference>
<keyword evidence="7" id="KW-0723">Serine/threonine-protein kinase</keyword>
<dbReference type="RefSeq" id="WP_106585233.1">
    <property type="nucleotide sequence ID" value="NZ_PYGA01000017.1"/>
</dbReference>
<name>A0A2P8D6Z1_9ACTN</name>
<dbReference type="PANTHER" id="PTHR43289:SF34">
    <property type="entry name" value="SERINE_THREONINE-PROTEIN KINASE YBDM-RELATED"/>
    <property type="match status" value="1"/>
</dbReference>
<keyword evidence="2 5" id="KW-0547">Nucleotide-binding</keyword>
<comment type="caution">
    <text evidence="7">The sequence shown here is derived from an EMBL/GenBank/DDBJ whole genome shotgun (WGS) entry which is preliminary data.</text>
</comment>
<evidence type="ECO:0000256" key="1">
    <source>
        <dbReference type="ARBA" id="ARBA00022679"/>
    </source>
</evidence>
<dbReference type="EMBL" id="PYGA01000017">
    <property type="protein sequence ID" value="PSK92959.1"/>
    <property type="molecule type" value="Genomic_DNA"/>
</dbReference>
<evidence type="ECO:0000313" key="7">
    <source>
        <dbReference type="EMBL" id="PSK92959.1"/>
    </source>
</evidence>
<dbReference type="GO" id="GO:0005524">
    <property type="term" value="F:ATP binding"/>
    <property type="evidence" value="ECO:0007669"/>
    <property type="project" value="UniProtKB-UniRule"/>
</dbReference>
<dbReference type="PROSITE" id="PS00107">
    <property type="entry name" value="PROTEIN_KINASE_ATP"/>
    <property type="match status" value="1"/>
</dbReference>
<dbReference type="PANTHER" id="PTHR43289">
    <property type="entry name" value="MITOGEN-ACTIVATED PROTEIN KINASE KINASE KINASE 20-RELATED"/>
    <property type="match status" value="1"/>
</dbReference>
<reference evidence="7 8" key="1">
    <citation type="submission" date="2018-03" db="EMBL/GenBank/DDBJ databases">
        <title>Genomic Encyclopedia of Archaeal and Bacterial Type Strains, Phase II (KMG-II): from individual species to whole genera.</title>
        <authorList>
            <person name="Goeker M."/>
        </authorList>
    </citation>
    <scope>NUCLEOTIDE SEQUENCE [LARGE SCALE GENOMIC DNA]</scope>
    <source>
        <strain evidence="7 8">DSM 45312</strain>
    </source>
</reference>
<organism evidence="7 8">
    <name type="scientific">Murinocardiopsis flavida</name>
    <dbReference type="NCBI Taxonomy" id="645275"/>
    <lineage>
        <taxon>Bacteria</taxon>
        <taxon>Bacillati</taxon>
        <taxon>Actinomycetota</taxon>
        <taxon>Actinomycetes</taxon>
        <taxon>Streptosporangiales</taxon>
        <taxon>Nocardiopsidaceae</taxon>
        <taxon>Murinocardiopsis</taxon>
    </lineage>
</organism>
<evidence type="ECO:0000256" key="5">
    <source>
        <dbReference type="PROSITE-ProRule" id="PRU10141"/>
    </source>
</evidence>
<dbReference type="InterPro" id="IPR029046">
    <property type="entry name" value="LolA/LolB/LppX"/>
</dbReference>
<dbReference type="PROSITE" id="PS00108">
    <property type="entry name" value="PROTEIN_KINASE_ST"/>
    <property type="match status" value="1"/>
</dbReference>
<evidence type="ECO:0000259" key="6">
    <source>
        <dbReference type="PROSITE" id="PS50011"/>
    </source>
</evidence>
<accession>A0A2P8D6Z1</accession>
<evidence type="ECO:0000313" key="8">
    <source>
        <dbReference type="Proteomes" id="UP000240542"/>
    </source>
</evidence>
<dbReference type="CDD" id="cd14014">
    <property type="entry name" value="STKc_PknB_like"/>
    <property type="match status" value="1"/>
</dbReference>
<dbReference type="Pfam" id="PF00069">
    <property type="entry name" value="Pkinase"/>
    <property type="match status" value="1"/>
</dbReference>
<protein>
    <submittedName>
        <fullName evidence="7">Serine/threonine protein kinase</fullName>
    </submittedName>
</protein>
<evidence type="ECO:0000256" key="2">
    <source>
        <dbReference type="ARBA" id="ARBA00022741"/>
    </source>
</evidence>
<dbReference type="OrthoDB" id="3414854at2"/>
<dbReference type="Gene3D" id="3.30.200.20">
    <property type="entry name" value="Phosphorylase Kinase, domain 1"/>
    <property type="match status" value="1"/>
</dbReference>
<dbReference type="InterPro" id="IPR008271">
    <property type="entry name" value="Ser/Thr_kinase_AS"/>
</dbReference>
<proteinExistence type="predicted"/>
<sequence>MASPGSPPASELPPELAPLVRGDPARIGPYRVVGRLGAGGMGAVYGALDDSGRCIAVKVVHPKFAADPRFRTAFAREVELMRRVGGLCTAEVLAADAAAPRPWMATEFVAGRTLRAHVGELGPLTGEVLDAFAAGTAEALASVHAAGIVHCDVKPANVILSPDGPKVLDFGIARTVTASTPAGEGVFGSPGWMSPERLSGAEPTAAGDMFAWGGMVAFAATGRAPFGRAEARELLRRTREDPPDIEGVPAELLPLVERALSKDPGTRPSSEEAFHAVLARAESTPGTGADAVPAPSPGGSLGELLRRVWTGFDAPWHRPALWLAAAPVLGAAGGTVLAGAVGTGGAVGASGAAGAGGAAAGGAGSAAVAGSAGTAAAGTATAGAATAAGTKLAGLVAAGALAAGAAGGGGYYAYGALTALTPAETLDRAARLVSDSRSFQARQTDEFTLDGAESPDAVVEEVTEHRYNAESAADYSQIVVEREQGDDAVTGSARIGETLVYRVADGWTSEDPDPETPAPGMEYYSPEWIAADLRAMADGSEITEHEEDTELDGTPATHYTGSFTATVVDRDSGEQVDAAAEFDVWIDAEGFPLRSEAAFDDGADIGARQTTVSYSAFDQPVEIPEPKPSEVVAGRCDEEVVSPNNNEAIALEPATPGVTCAEAVDVLEGYFALPPEEIQGSGAFGTYEGWECGWVPLGMQVPGEPIGSCEQEGTGAAIALLDGE</sequence>
<evidence type="ECO:0000256" key="4">
    <source>
        <dbReference type="ARBA" id="ARBA00022840"/>
    </source>
</evidence>
<keyword evidence="4 5" id="KW-0067">ATP-binding</keyword>
<feature type="binding site" evidence="5">
    <location>
        <position position="58"/>
    </location>
    <ligand>
        <name>ATP</name>
        <dbReference type="ChEBI" id="CHEBI:30616"/>
    </ligand>
</feature>
<dbReference type="PROSITE" id="PS50011">
    <property type="entry name" value="PROTEIN_KINASE_DOM"/>
    <property type="match status" value="1"/>
</dbReference>
<keyword evidence="1" id="KW-0808">Transferase</keyword>